<keyword evidence="5 6" id="KW-0472">Membrane</keyword>
<dbReference type="PANTHER" id="PTHR48022">
    <property type="entry name" value="PLASTIDIC GLUCOSE TRANSPORTER 4"/>
    <property type="match status" value="1"/>
</dbReference>
<comment type="caution">
    <text evidence="8">The sequence shown here is derived from an EMBL/GenBank/DDBJ whole genome shotgun (WGS) entry which is preliminary data.</text>
</comment>
<feature type="transmembrane region" description="Helical" evidence="6">
    <location>
        <begin position="308"/>
        <end position="329"/>
    </location>
</feature>
<evidence type="ECO:0000313" key="8">
    <source>
        <dbReference type="EMBL" id="KAF3291462.1"/>
    </source>
</evidence>
<evidence type="ECO:0000256" key="1">
    <source>
        <dbReference type="ARBA" id="ARBA00004141"/>
    </source>
</evidence>
<dbReference type="PROSITE" id="PS50850">
    <property type="entry name" value="MFS"/>
    <property type="match status" value="1"/>
</dbReference>
<feature type="transmembrane region" description="Helical" evidence="6">
    <location>
        <begin position="418"/>
        <end position="436"/>
    </location>
</feature>
<evidence type="ECO:0000259" key="7">
    <source>
        <dbReference type="PROSITE" id="PS50850"/>
    </source>
</evidence>
<evidence type="ECO:0000256" key="4">
    <source>
        <dbReference type="ARBA" id="ARBA00022989"/>
    </source>
</evidence>
<keyword evidence="3 6" id="KW-0812">Transmembrane</keyword>
<dbReference type="GO" id="GO:0016020">
    <property type="term" value="C:membrane"/>
    <property type="evidence" value="ECO:0007669"/>
    <property type="project" value="UniProtKB-SubCell"/>
</dbReference>
<dbReference type="SUPFAM" id="SSF103473">
    <property type="entry name" value="MFS general substrate transporter"/>
    <property type="match status" value="1"/>
</dbReference>
<evidence type="ECO:0000256" key="2">
    <source>
        <dbReference type="ARBA" id="ARBA00010992"/>
    </source>
</evidence>
<reference evidence="8 9" key="1">
    <citation type="submission" date="2020-01" db="EMBL/GenBank/DDBJ databases">
        <authorList>
            <person name="Palmer J.M."/>
        </authorList>
    </citation>
    <scope>NUCLEOTIDE SEQUENCE [LARGE SCALE GENOMIC DNA]</scope>
    <source>
        <strain evidence="8 9">TWF970</strain>
    </source>
</reference>
<dbReference type="InterPro" id="IPR050360">
    <property type="entry name" value="MFS_Sugar_Transporters"/>
</dbReference>
<organism evidence="8 9">
    <name type="scientific">Orbilia oligospora</name>
    <name type="common">Nematode-trapping fungus</name>
    <name type="synonym">Arthrobotrys oligospora</name>
    <dbReference type="NCBI Taxonomy" id="2813651"/>
    <lineage>
        <taxon>Eukaryota</taxon>
        <taxon>Fungi</taxon>
        <taxon>Dikarya</taxon>
        <taxon>Ascomycota</taxon>
        <taxon>Pezizomycotina</taxon>
        <taxon>Orbiliomycetes</taxon>
        <taxon>Orbiliales</taxon>
        <taxon>Orbiliaceae</taxon>
        <taxon>Orbilia</taxon>
    </lineage>
</organism>
<keyword evidence="4 6" id="KW-1133">Transmembrane helix</keyword>
<dbReference type="EMBL" id="JAABOJ010000001">
    <property type="protein sequence ID" value="KAF3291462.1"/>
    <property type="molecule type" value="Genomic_DNA"/>
</dbReference>
<dbReference type="PANTHER" id="PTHR48022:SF41">
    <property type="entry name" value="MAJOR FACILITATOR SUPERFAMILY (MFS) PROFILE DOMAIN-CONTAINING PROTEIN"/>
    <property type="match status" value="1"/>
</dbReference>
<evidence type="ECO:0000313" key="9">
    <source>
        <dbReference type="Proteomes" id="UP000474640"/>
    </source>
</evidence>
<dbReference type="Proteomes" id="UP000474640">
    <property type="component" value="Unassembled WGS sequence"/>
</dbReference>
<proteinExistence type="inferred from homology"/>
<dbReference type="Pfam" id="PF00083">
    <property type="entry name" value="Sugar_tr"/>
    <property type="match status" value="2"/>
</dbReference>
<dbReference type="InterPro" id="IPR005828">
    <property type="entry name" value="MFS_sugar_transport-like"/>
</dbReference>
<dbReference type="GO" id="GO:0005351">
    <property type="term" value="F:carbohydrate:proton symporter activity"/>
    <property type="evidence" value="ECO:0007669"/>
    <property type="project" value="TreeGrafter"/>
</dbReference>
<accession>A0A7C8RIJ1</accession>
<protein>
    <recommendedName>
        <fullName evidence="7">Major facilitator superfamily (MFS) profile domain-containing protein</fullName>
    </recommendedName>
</protein>
<feature type="domain" description="Major facilitator superfamily (MFS) profile" evidence="7">
    <location>
        <begin position="45"/>
        <end position="440"/>
    </location>
</feature>
<name>A0A7C8RIJ1_ORBOL</name>
<evidence type="ECO:0000256" key="3">
    <source>
        <dbReference type="ARBA" id="ARBA00022692"/>
    </source>
</evidence>
<comment type="similarity">
    <text evidence="2">Belongs to the major facilitator superfamily. Sugar transporter (TC 2.A.1.1) family.</text>
</comment>
<feature type="transmembrane region" description="Helical" evidence="6">
    <location>
        <begin position="42"/>
        <end position="64"/>
    </location>
</feature>
<dbReference type="PROSITE" id="PS00217">
    <property type="entry name" value="SUGAR_TRANSPORT_2"/>
    <property type="match status" value="1"/>
</dbReference>
<dbReference type="InterPro" id="IPR020846">
    <property type="entry name" value="MFS_dom"/>
</dbReference>
<feature type="transmembrane region" description="Helical" evidence="6">
    <location>
        <begin position="120"/>
        <end position="139"/>
    </location>
</feature>
<evidence type="ECO:0000256" key="6">
    <source>
        <dbReference type="SAM" id="Phobius"/>
    </source>
</evidence>
<feature type="transmembrane region" description="Helical" evidence="6">
    <location>
        <begin position="84"/>
        <end position="108"/>
    </location>
</feature>
<comment type="subcellular location">
    <subcellularLocation>
        <location evidence="1">Membrane</location>
        <topology evidence="1">Multi-pass membrane protein</topology>
    </subcellularLocation>
</comment>
<sequence>MGPDIKKSIERPTGDVEYIETVPESATLKKPTFQEIRERPKLVTYCLGLSVSFLLLGFDYSVVSTISAMPQFQQLFGEYHDFKLIIPATWLGLWNGMYPIGAMIGSVCSGLVQDRFGRRLSLFIGSILTATSVAVCYISDVPVSLDGRRGLFLFGKLLQGFAMGHVVSTSQTYISENLPPGLRGLLFALNPLFQLLGQLLGAVVVQALLTTNGPQAYRTCFATQWPFSVIPLLLSVFMPESPPWLIRQLRVEDAQQAFHRVGSAGVGNLEQEFQSLVQLVIEEHRRAELESDVRYIQCFQGENLRRTLIVVFASLVPTAFGLPLLASLLDASKIRTEESSDLFAGSQFYRSMMAIIVIVGVGAWPASVVISVEASSLQLRAKTLGIYGLASNLISGSVAIALPYVYNPDSGNFGGKTSFIFAALCGISFLVTILAVPEMKGRSAEEIDLMFEAPTTVKAEYREIDRSFTTSHDGSLLGNPLSRHQILRIGFLLPWPYNYLHSRLGILFKPSRPLAAAIWCSQENLALDASVAEDEKSNATKANLAADAAPSQELNALDTAKILSYVPRTFVFANGF</sequence>
<dbReference type="InterPro" id="IPR005829">
    <property type="entry name" value="Sugar_transporter_CS"/>
</dbReference>
<dbReference type="Gene3D" id="1.20.1250.20">
    <property type="entry name" value="MFS general substrate transporter like domains"/>
    <property type="match status" value="2"/>
</dbReference>
<feature type="transmembrane region" description="Helical" evidence="6">
    <location>
        <begin position="349"/>
        <end position="372"/>
    </location>
</feature>
<gene>
    <name evidence="8" type="ORF">TWF970_000675</name>
</gene>
<feature type="transmembrane region" description="Helical" evidence="6">
    <location>
        <begin position="384"/>
        <end position="406"/>
    </location>
</feature>
<dbReference type="OrthoDB" id="6612291at2759"/>
<feature type="transmembrane region" description="Helical" evidence="6">
    <location>
        <begin position="186"/>
        <end position="209"/>
    </location>
</feature>
<dbReference type="InterPro" id="IPR036259">
    <property type="entry name" value="MFS_trans_sf"/>
</dbReference>
<dbReference type="AlphaFoldDB" id="A0A7C8RIJ1"/>
<evidence type="ECO:0000256" key="5">
    <source>
        <dbReference type="ARBA" id="ARBA00023136"/>
    </source>
</evidence>